<dbReference type="GO" id="GO:0008270">
    <property type="term" value="F:zinc ion binding"/>
    <property type="evidence" value="ECO:0007669"/>
    <property type="project" value="UniProtKB-UniRule"/>
</dbReference>
<reference evidence="16" key="1">
    <citation type="submission" date="2018-11" db="EMBL/GenBank/DDBJ databases">
        <authorList>
            <person name="Onetto C."/>
        </authorList>
    </citation>
    <scope>NUCLEOTIDE SEQUENCE [LARGE SCALE GENOMIC DNA]</scope>
</reference>
<evidence type="ECO:0000256" key="8">
    <source>
        <dbReference type="ARBA" id="ARBA00022833"/>
    </source>
</evidence>
<dbReference type="EMBL" id="UXAT02000011">
    <property type="protein sequence ID" value="VUX46095.1"/>
    <property type="molecule type" value="Genomic_DNA"/>
</dbReference>
<dbReference type="HAMAP" id="MF_00974">
    <property type="entry name" value="DNA_primase_DnaG"/>
    <property type="match status" value="1"/>
</dbReference>
<dbReference type="Gene3D" id="3.40.1360.10">
    <property type="match status" value="1"/>
</dbReference>
<evidence type="ECO:0000313" key="17">
    <source>
        <dbReference type="Proteomes" id="UP000326641"/>
    </source>
</evidence>
<evidence type="ECO:0000256" key="12">
    <source>
        <dbReference type="HAMAP-Rule" id="MF_00974"/>
    </source>
</evidence>
<keyword evidence="8 12" id="KW-0862">Zinc</keyword>
<dbReference type="SUPFAM" id="SSF57783">
    <property type="entry name" value="Zinc beta-ribbon"/>
    <property type="match status" value="1"/>
</dbReference>
<dbReference type="InterPro" id="IPR006171">
    <property type="entry name" value="TOPRIM_dom"/>
</dbReference>
<comment type="function">
    <text evidence="12 13">RNA polymerase that catalyzes the synthesis of short RNA molecules used as primers for DNA polymerase during DNA replication.</text>
</comment>
<keyword evidence="17" id="KW-1185">Reference proteome</keyword>
<keyword evidence="2 12" id="KW-0639">Primosome</keyword>
<dbReference type="InterPro" id="IPR006295">
    <property type="entry name" value="DNA_primase_DnaG"/>
</dbReference>
<evidence type="ECO:0000256" key="14">
    <source>
        <dbReference type="PIRSR" id="PIRSR002811-1"/>
    </source>
</evidence>
<keyword evidence="10 12" id="KW-0238">DNA-binding</keyword>
<evidence type="ECO:0000259" key="15">
    <source>
        <dbReference type="PROSITE" id="PS50880"/>
    </source>
</evidence>
<dbReference type="EC" id="2.7.7.101" evidence="12"/>
<keyword evidence="5 12" id="KW-0235">DNA replication</keyword>
<dbReference type="InterPro" id="IPR037068">
    <property type="entry name" value="DNA_primase_core_N_sf"/>
</dbReference>
<comment type="subunit">
    <text evidence="12">Monomer. Interacts with DnaB.</text>
</comment>
<gene>
    <name evidence="12" type="primary">dnaG</name>
    <name evidence="16" type="ORF">DF3PA_190061</name>
</gene>
<dbReference type="PIRSF" id="PIRSF002811">
    <property type="entry name" value="DnaG"/>
    <property type="match status" value="1"/>
</dbReference>
<dbReference type="SMART" id="SM00400">
    <property type="entry name" value="ZnF_CHCC"/>
    <property type="match status" value="1"/>
</dbReference>
<evidence type="ECO:0000256" key="10">
    <source>
        <dbReference type="ARBA" id="ARBA00023125"/>
    </source>
</evidence>
<keyword evidence="6 12" id="KW-0479">Metal-binding</keyword>
<evidence type="ECO:0000256" key="3">
    <source>
        <dbReference type="ARBA" id="ARBA00022679"/>
    </source>
</evidence>
<dbReference type="GO" id="GO:0006269">
    <property type="term" value="P:DNA replication, synthesis of primer"/>
    <property type="evidence" value="ECO:0007669"/>
    <property type="project" value="UniProtKB-UniRule"/>
</dbReference>
<keyword evidence="7 12" id="KW-0863">Zinc-finger</keyword>
<keyword evidence="1 12" id="KW-0240">DNA-directed RNA polymerase</keyword>
<comment type="caution">
    <text evidence="16">The sequence shown here is derived from an EMBL/GenBank/DDBJ whole genome shotgun (WGS) entry which is preliminary data.</text>
</comment>
<dbReference type="InterPro" id="IPR016136">
    <property type="entry name" value="DNA_helicase_N/primase_C"/>
</dbReference>
<keyword evidence="4 12" id="KW-0548">Nucleotidyltransferase</keyword>
<keyword evidence="3 12" id="KW-0808">Transferase</keyword>
<protein>
    <recommendedName>
        <fullName evidence="12 13">DNA primase</fullName>
        <ecNumber evidence="12">2.7.7.101</ecNumber>
    </recommendedName>
</protein>
<dbReference type="Pfam" id="PF13662">
    <property type="entry name" value="Toprim_4"/>
    <property type="match status" value="1"/>
</dbReference>
<keyword evidence="9" id="KW-0460">Magnesium</keyword>
<dbReference type="InterPro" id="IPR002694">
    <property type="entry name" value="Znf_CHC2"/>
</dbReference>
<dbReference type="CDD" id="cd03364">
    <property type="entry name" value="TOPRIM_DnaG_primases"/>
    <property type="match status" value="1"/>
</dbReference>
<keyword evidence="11 12" id="KW-0804">Transcription</keyword>
<dbReference type="NCBIfam" id="TIGR01391">
    <property type="entry name" value="dnaG"/>
    <property type="match status" value="1"/>
</dbReference>
<proteinExistence type="inferred from homology"/>
<dbReference type="InterPro" id="IPR030846">
    <property type="entry name" value="DnaG_bac"/>
</dbReference>
<comment type="catalytic activity">
    <reaction evidence="12">
        <text>ssDNA + n NTP = ssDNA/pppN(pN)n-1 hybrid + (n-1) diphosphate.</text>
        <dbReference type="EC" id="2.7.7.101"/>
    </reaction>
</comment>
<evidence type="ECO:0000256" key="11">
    <source>
        <dbReference type="ARBA" id="ARBA00023163"/>
    </source>
</evidence>
<feature type="domain" description="Toprim" evidence="15">
    <location>
        <begin position="257"/>
        <end position="341"/>
    </location>
</feature>
<evidence type="ECO:0000256" key="6">
    <source>
        <dbReference type="ARBA" id="ARBA00022723"/>
    </source>
</evidence>
<comment type="cofactor">
    <cofactor evidence="12 13 14">
        <name>Zn(2+)</name>
        <dbReference type="ChEBI" id="CHEBI:29105"/>
    </cofactor>
    <text evidence="12 13 14">Binds 1 zinc ion per monomer.</text>
</comment>
<organism evidence="16 17">
    <name type="scientific">Candidatus Defluviicoccus seviourii</name>
    <dbReference type="NCBI Taxonomy" id="2565273"/>
    <lineage>
        <taxon>Bacteria</taxon>
        <taxon>Pseudomonadati</taxon>
        <taxon>Pseudomonadota</taxon>
        <taxon>Alphaproteobacteria</taxon>
        <taxon>Rhodospirillales</taxon>
        <taxon>Rhodospirillaceae</taxon>
        <taxon>Defluviicoccus</taxon>
    </lineage>
</organism>
<sequence>MSFPAGFLDELRARLRLSDVIGRSVRLQRHGREFLGLCPFHKEKTPSFTVNDQKGFYHCFGCGQHGSVFDFVMQTENLGFVEAVTALAAEAGLRLPDPSPEAQAIERRRHSLEEAVAAAAAWYEQRLRLPEGQAALAYLRGRGLDDATMARFRLGFAPQGRGSLKTALTRAGFAEDLLVEAGLLIRPEEGQGSPYDRFRSRVMFPITERSSRTVGFGGRILGQGEPKYLNSPETALFHKGRLLYGYAQAREAARAAGTLIVVEGYMDVIGLAQAGYDHAVAPLGTALTQDQLDLLWQVVPEPILWFDPDAAGTRAAVRAAEMALAMIRPGFGLKFAFSRLDTADDPADLARRYAGDFVHRTLADGLALSDLVYRLARQNSPLLTAEDRARLEERLDRHAARISDPTLRRHYHTLFRQRLREEAWQAGRRVRQRPQPAATAAPPQAITTKAAFRPTVGTEGISARVAAAERTLLAILLSHPALFADVEEDLGCTRFAVPQYDALRQALIAVLSQAGDAIEAGEARDRLAEQGFADAIGAILNDPAVRFAAIAQARGGDDGPREQWQANMRILQGETLKAELATAETGESAAEAWARRQRLIEARLQSDDEG</sequence>
<evidence type="ECO:0000256" key="1">
    <source>
        <dbReference type="ARBA" id="ARBA00022478"/>
    </source>
</evidence>
<dbReference type="Gene3D" id="1.10.860.10">
    <property type="entry name" value="DNAb Helicase, Chain A"/>
    <property type="match status" value="1"/>
</dbReference>
<dbReference type="InterPro" id="IPR050219">
    <property type="entry name" value="DnaG_primase"/>
</dbReference>
<evidence type="ECO:0000256" key="7">
    <source>
        <dbReference type="ARBA" id="ARBA00022771"/>
    </source>
</evidence>
<dbReference type="GO" id="GO:0003899">
    <property type="term" value="F:DNA-directed RNA polymerase activity"/>
    <property type="evidence" value="ECO:0007669"/>
    <property type="project" value="UniProtKB-UniRule"/>
</dbReference>
<dbReference type="Pfam" id="PF01807">
    <property type="entry name" value="Zn_ribbon_DnaG"/>
    <property type="match status" value="1"/>
</dbReference>
<evidence type="ECO:0000256" key="5">
    <source>
        <dbReference type="ARBA" id="ARBA00022705"/>
    </source>
</evidence>
<dbReference type="InterPro" id="IPR013264">
    <property type="entry name" value="DNAG_N"/>
</dbReference>
<evidence type="ECO:0000256" key="4">
    <source>
        <dbReference type="ARBA" id="ARBA00022695"/>
    </source>
</evidence>
<comment type="similarity">
    <text evidence="12 13">Belongs to the DnaG primase family.</text>
</comment>
<name>A0A564WC97_9PROT</name>
<evidence type="ECO:0000256" key="9">
    <source>
        <dbReference type="ARBA" id="ARBA00022842"/>
    </source>
</evidence>
<dbReference type="GO" id="GO:1990077">
    <property type="term" value="C:primosome complex"/>
    <property type="evidence" value="ECO:0007669"/>
    <property type="project" value="UniProtKB-KW"/>
</dbReference>
<comment type="domain">
    <text evidence="12">Contains an N-terminal zinc-binding domain, a central core domain that contains the primase activity, and a C-terminal DnaB-binding domain.</text>
</comment>
<dbReference type="InterPro" id="IPR036977">
    <property type="entry name" value="DNA_primase_Znf_CHC2"/>
</dbReference>
<dbReference type="Pfam" id="PF08275">
    <property type="entry name" value="DNAG_N"/>
    <property type="match status" value="1"/>
</dbReference>
<dbReference type="Gene3D" id="3.90.980.10">
    <property type="entry name" value="DNA primase, catalytic core, N-terminal domain"/>
    <property type="match status" value="1"/>
</dbReference>
<dbReference type="GO" id="GO:0005737">
    <property type="term" value="C:cytoplasm"/>
    <property type="evidence" value="ECO:0007669"/>
    <property type="project" value="TreeGrafter"/>
</dbReference>
<dbReference type="AlphaFoldDB" id="A0A564WC97"/>
<dbReference type="SMART" id="SM00493">
    <property type="entry name" value="TOPRIM"/>
    <property type="match status" value="1"/>
</dbReference>
<dbReference type="GO" id="GO:0003677">
    <property type="term" value="F:DNA binding"/>
    <property type="evidence" value="ECO:0007669"/>
    <property type="project" value="UniProtKB-KW"/>
</dbReference>
<dbReference type="FunFam" id="3.90.580.10:FF:000001">
    <property type="entry name" value="DNA primase"/>
    <property type="match status" value="1"/>
</dbReference>
<dbReference type="PROSITE" id="PS50880">
    <property type="entry name" value="TOPRIM"/>
    <property type="match status" value="1"/>
</dbReference>
<dbReference type="PANTHER" id="PTHR30313:SF2">
    <property type="entry name" value="DNA PRIMASE"/>
    <property type="match status" value="1"/>
</dbReference>
<dbReference type="Proteomes" id="UP000326641">
    <property type="component" value="Unassembled WGS sequence"/>
</dbReference>
<dbReference type="Gene3D" id="3.90.580.10">
    <property type="entry name" value="Zinc finger, CHC2-type domain"/>
    <property type="match status" value="1"/>
</dbReference>
<feature type="zinc finger region" description="CHC2-type" evidence="12 14">
    <location>
        <begin position="38"/>
        <end position="62"/>
    </location>
</feature>
<evidence type="ECO:0000256" key="13">
    <source>
        <dbReference type="PIRNR" id="PIRNR002811"/>
    </source>
</evidence>
<evidence type="ECO:0000256" key="2">
    <source>
        <dbReference type="ARBA" id="ARBA00022515"/>
    </source>
</evidence>
<dbReference type="PANTHER" id="PTHR30313">
    <property type="entry name" value="DNA PRIMASE"/>
    <property type="match status" value="1"/>
</dbReference>
<dbReference type="InterPro" id="IPR034151">
    <property type="entry name" value="TOPRIM_DnaG_bac"/>
</dbReference>
<accession>A0A564WC97</accession>
<dbReference type="FunFam" id="3.90.980.10:FF:000001">
    <property type="entry name" value="DNA primase"/>
    <property type="match status" value="1"/>
</dbReference>
<dbReference type="SUPFAM" id="SSF56731">
    <property type="entry name" value="DNA primase core"/>
    <property type="match status" value="1"/>
</dbReference>
<dbReference type="GO" id="GO:0000428">
    <property type="term" value="C:DNA-directed RNA polymerase complex"/>
    <property type="evidence" value="ECO:0007669"/>
    <property type="project" value="UniProtKB-KW"/>
</dbReference>
<evidence type="ECO:0000313" key="16">
    <source>
        <dbReference type="EMBL" id="VUX46095.1"/>
    </source>
</evidence>